<dbReference type="SUPFAM" id="SSF53850">
    <property type="entry name" value="Periplasmic binding protein-like II"/>
    <property type="match status" value="1"/>
</dbReference>
<keyword evidence="1 2" id="KW-0732">Signal</keyword>
<gene>
    <name evidence="4" type="ORF">SAMN02745130_01693</name>
</gene>
<proteinExistence type="predicted"/>
<accession>A0A1T4WHV9</accession>
<protein>
    <submittedName>
        <fullName evidence="4">Phosphate transport system substrate-binding protein</fullName>
    </submittedName>
</protein>
<dbReference type="Proteomes" id="UP000190460">
    <property type="component" value="Unassembled WGS sequence"/>
</dbReference>
<name>A0A1T4WHV9_9GAMM</name>
<reference evidence="4 5" key="1">
    <citation type="submission" date="2017-02" db="EMBL/GenBank/DDBJ databases">
        <authorList>
            <person name="Peterson S.W."/>
        </authorList>
    </citation>
    <scope>NUCLEOTIDE SEQUENCE [LARGE SCALE GENOMIC DNA]</scope>
    <source>
        <strain evidence="4 5">ATCC 49788</strain>
    </source>
</reference>
<dbReference type="PANTHER" id="PTHR30570">
    <property type="entry name" value="PERIPLASMIC PHOSPHATE BINDING COMPONENT OF PHOSPHATE ABC TRANSPORTER"/>
    <property type="match status" value="1"/>
</dbReference>
<dbReference type="InterPro" id="IPR050811">
    <property type="entry name" value="Phosphate_ABC_transporter"/>
</dbReference>
<feature type="domain" description="PBP" evidence="3">
    <location>
        <begin position="16"/>
        <end position="307"/>
    </location>
</feature>
<dbReference type="PANTHER" id="PTHR30570:SF1">
    <property type="entry name" value="PHOSPHATE-BINDING PROTEIN PSTS"/>
    <property type="match status" value="1"/>
</dbReference>
<dbReference type="Gene3D" id="3.40.190.10">
    <property type="entry name" value="Periplasmic binding protein-like II"/>
    <property type="match status" value="2"/>
</dbReference>
<organism evidence="4 5">
    <name type="scientific">Thiothrix eikelboomii</name>
    <dbReference type="NCBI Taxonomy" id="92487"/>
    <lineage>
        <taxon>Bacteria</taxon>
        <taxon>Pseudomonadati</taxon>
        <taxon>Pseudomonadota</taxon>
        <taxon>Gammaproteobacteria</taxon>
        <taxon>Thiotrichales</taxon>
        <taxon>Thiotrichaceae</taxon>
        <taxon>Thiothrix</taxon>
    </lineage>
</organism>
<feature type="chain" id="PRO_5012346079" evidence="2">
    <location>
        <begin position="22"/>
        <end position="345"/>
    </location>
</feature>
<dbReference type="InterPro" id="IPR024370">
    <property type="entry name" value="PBP_domain"/>
</dbReference>
<evidence type="ECO:0000313" key="4">
    <source>
        <dbReference type="EMBL" id="SKA76914.1"/>
    </source>
</evidence>
<keyword evidence="5" id="KW-1185">Reference proteome</keyword>
<dbReference type="AlphaFoldDB" id="A0A1T4WHV9"/>
<evidence type="ECO:0000256" key="2">
    <source>
        <dbReference type="SAM" id="SignalP"/>
    </source>
</evidence>
<dbReference type="RefSeq" id="WP_078922165.1">
    <property type="nucleotide sequence ID" value="NZ_FUYB01000006.1"/>
</dbReference>
<dbReference type="Pfam" id="PF12849">
    <property type="entry name" value="PBP_like_2"/>
    <property type="match status" value="1"/>
</dbReference>
<dbReference type="EMBL" id="FUYB01000006">
    <property type="protein sequence ID" value="SKA76914.1"/>
    <property type="molecule type" value="Genomic_DNA"/>
</dbReference>
<evidence type="ECO:0000256" key="1">
    <source>
        <dbReference type="ARBA" id="ARBA00022729"/>
    </source>
</evidence>
<evidence type="ECO:0000259" key="3">
    <source>
        <dbReference type="Pfam" id="PF12849"/>
    </source>
</evidence>
<evidence type="ECO:0000313" key="5">
    <source>
        <dbReference type="Proteomes" id="UP000190460"/>
    </source>
</evidence>
<feature type="signal peptide" evidence="2">
    <location>
        <begin position="1"/>
        <end position="21"/>
    </location>
</feature>
<dbReference type="STRING" id="92487.SAMN02745130_01693"/>
<dbReference type="OrthoDB" id="9765713at2"/>
<sequence length="345" mass="36977">MKKLSMAIAAGLLVATSAAQARDNISIVGSSTVYPFTTTVAENYAKKTGNPAPKVESTGTGGGMKLFCEGTAVESADMTGASRRIKESELADCKKNGVSPVEIKIGYDGIAVANAKAADAYNFTRRDLFLALAKEIPDVASSELKLVPNPYKTWKEINPALPDAPIEVLGPPPTSGTRDAFVELVMHEGCKSFPAIKKLEKEDGDQFKKICNSMREDGKYIEAGENDNLIVQKLQANPKAVGIFGFSFLDQNADKVKGSAIEGVEISFENIAAGKYSVSRPMYVYVKKEHVGTVKGIEDFVTELTSDAAWGDTGYLAEKGMIPMPEAERQSFGEAAKGLKVLESL</sequence>